<accession>A0A4U3FG08</accession>
<comment type="caution">
    <text evidence="4">The sequence shown here is derived from an EMBL/GenBank/DDBJ whole genome shotgun (WGS) entry which is preliminary data.</text>
</comment>
<dbReference type="GO" id="GO:0016787">
    <property type="term" value="F:hydrolase activity"/>
    <property type="evidence" value="ECO:0007669"/>
    <property type="project" value="UniProtKB-KW"/>
</dbReference>
<dbReference type="EMBL" id="QGAC01000005">
    <property type="protein sequence ID" value="TKJ92410.1"/>
    <property type="molecule type" value="Genomic_DNA"/>
</dbReference>
<dbReference type="PANTHER" id="PTHR10655:SF17">
    <property type="entry name" value="LYSOPHOSPHOLIPASE-LIKE PROTEIN 1"/>
    <property type="match status" value="1"/>
</dbReference>
<name>A0A4U3FG08_9GAMM</name>
<dbReference type="AlphaFoldDB" id="A0A4U3FG08"/>
<reference evidence="4 5" key="1">
    <citation type="journal article" date="2019" name="Sci. Rep.">
        <title>Differences in resource use lead to coexistence of seed-transmitted microbial populations.</title>
        <authorList>
            <person name="Torres-Cortes G."/>
            <person name="Garcia B.J."/>
            <person name="Compant S."/>
            <person name="Rezki S."/>
            <person name="Jones P."/>
            <person name="Preveaux A."/>
            <person name="Briand M."/>
            <person name="Roulet A."/>
            <person name="Bouchez O."/>
            <person name="Jacobson D."/>
            <person name="Barret M."/>
        </authorList>
    </citation>
    <scope>NUCLEOTIDE SEQUENCE [LARGE SCALE GENOMIC DNA]</scope>
    <source>
        <strain evidence="4 5">CFBP13511</strain>
    </source>
</reference>
<dbReference type="SUPFAM" id="SSF53474">
    <property type="entry name" value="alpha/beta-Hydrolases"/>
    <property type="match status" value="1"/>
</dbReference>
<evidence type="ECO:0000256" key="1">
    <source>
        <dbReference type="ARBA" id="ARBA00006499"/>
    </source>
</evidence>
<comment type="similarity">
    <text evidence="1">Belongs to the AB hydrolase superfamily. AB hydrolase 2 family.</text>
</comment>
<proteinExistence type="inferred from homology"/>
<evidence type="ECO:0000259" key="3">
    <source>
        <dbReference type="Pfam" id="PF02230"/>
    </source>
</evidence>
<dbReference type="PANTHER" id="PTHR10655">
    <property type="entry name" value="LYSOPHOSPHOLIPASE-RELATED"/>
    <property type="match status" value="1"/>
</dbReference>
<dbReference type="RefSeq" id="WP_137268927.1">
    <property type="nucleotide sequence ID" value="NZ_QGAC01000005.1"/>
</dbReference>
<dbReference type="InterPro" id="IPR050565">
    <property type="entry name" value="LYPA1-2/EST-like"/>
</dbReference>
<evidence type="ECO:0000256" key="2">
    <source>
        <dbReference type="ARBA" id="ARBA00022801"/>
    </source>
</evidence>
<dbReference type="Pfam" id="PF02230">
    <property type="entry name" value="Abhydrolase_2"/>
    <property type="match status" value="1"/>
</dbReference>
<gene>
    <name evidence="4" type="ORF">EpCFBP13511_06275</name>
</gene>
<sequence>MKQGLVILLHDVGSSGDDLAGLGDHWASTLPGVRFASPNAPVHFEHGAGWQWFSLTGVTPENRPARVAQARAAFDQTLQAILDQHQMSDRPDQVVLAGFSQGSIMALDALVSGRWPLAGIVAFSGRLSSPLPLTPALNTPVLLVHGMADEVIPVQESESAEQRLRTLGVQVSSQYEPGVGHAISAQGAARAAAFIASCLA</sequence>
<keyword evidence="2" id="KW-0378">Hydrolase</keyword>
<dbReference type="Proteomes" id="UP000306393">
    <property type="component" value="Unassembled WGS sequence"/>
</dbReference>
<organism evidence="4 5">
    <name type="scientific">Erwinia persicina</name>
    <dbReference type="NCBI Taxonomy" id="55211"/>
    <lineage>
        <taxon>Bacteria</taxon>
        <taxon>Pseudomonadati</taxon>
        <taxon>Pseudomonadota</taxon>
        <taxon>Gammaproteobacteria</taxon>
        <taxon>Enterobacterales</taxon>
        <taxon>Erwiniaceae</taxon>
        <taxon>Erwinia</taxon>
    </lineage>
</organism>
<dbReference type="Gene3D" id="3.40.50.1820">
    <property type="entry name" value="alpha/beta hydrolase"/>
    <property type="match status" value="1"/>
</dbReference>
<dbReference type="InterPro" id="IPR003140">
    <property type="entry name" value="PLipase/COase/thioEstase"/>
</dbReference>
<dbReference type="InterPro" id="IPR029058">
    <property type="entry name" value="AB_hydrolase_fold"/>
</dbReference>
<evidence type="ECO:0000313" key="5">
    <source>
        <dbReference type="Proteomes" id="UP000306393"/>
    </source>
</evidence>
<feature type="domain" description="Phospholipase/carboxylesterase/thioesterase" evidence="3">
    <location>
        <begin position="3"/>
        <end position="198"/>
    </location>
</feature>
<evidence type="ECO:0000313" key="4">
    <source>
        <dbReference type="EMBL" id="TKJ92410.1"/>
    </source>
</evidence>
<protein>
    <submittedName>
        <fullName evidence="4">Phospholipase</fullName>
    </submittedName>
</protein>
<dbReference type="OrthoDB" id="9801763at2"/>